<dbReference type="PANTHER" id="PTHR42793">
    <property type="entry name" value="COA BINDING DOMAIN CONTAINING PROTEIN"/>
    <property type="match status" value="1"/>
</dbReference>
<dbReference type="SMART" id="SM00881">
    <property type="entry name" value="CoA_binding"/>
    <property type="match status" value="1"/>
</dbReference>
<dbReference type="InterPro" id="IPR016102">
    <property type="entry name" value="Succinyl-CoA_synth-like"/>
</dbReference>
<dbReference type="GO" id="GO:0016874">
    <property type="term" value="F:ligase activity"/>
    <property type="evidence" value="ECO:0007669"/>
    <property type="project" value="UniProtKB-KW"/>
</dbReference>
<dbReference type="SUPFAM" id="SSF56059">
    <property type="entry name" value="Glutathione synthetase ATP-binding domain-like"/>
    <property type="match status" value="1"/>
</dbReference>
<keyword evidence="2" id="KW-0067">ATP-binding</keyword>
<keyword evidence="2" id="KW-0547">Nucleotide-binding</keyword>
<dbReference type="InterPro" id="IPR011761">
    <property type="entry name" value="ATP-grasp"/>
</dbReference>
<proteinExistence type="predicted"/>
<dbReference type="Pfam" id="PF13549">
    <property type="entry name" value="ATP-grasp_5"/>
    <property type="match status" value="1"/>
</dbReference>
<dbReference type="Gene3D" id="3.30.470.20">
    <property type="entry name" value="ATP-grasp fold, B domain"/>
    <property type="match status" value="1"/>
</dbReference>
<comment type="caution">
    <text evidence="4">The sequence shown here is derived from an EMBL/GenBank/DDBJ whole genome shotgun (WGS) entry which is preliminary data.</text>
</comment>
<dbReference type="InterPro" id="IPR036291">
    <property type="entry name" value="NAD(P)-bd_dom_sf"/>
</dbReference>
<gene>
    <name evidence="4" type="ORF">JNB71_04470</name>
</gene>
<dbReference type="RefSeq" id="WP_220370607.1">
    <property type="nucleotide sequence ID" value="NZ_JAEUAO010000001.1"/>
</dbReference>
<dbReference type="SUPFAM" id="SSF52210">
    <property type="entry name" value="Succinyl-CoA synthetase domains"/>
    <property type="match status" value="2"/>
</dbReference>
<dbReference type="InterPro" id="IPR032875">
    <property type="entry name" value="Succ_CoA_lig_flav_dom"/>
</dbReference>
<feature type="domain" description="ATP-grasp" evidence="3">
    <location>
        <begin position="487"/>
        <end position="523"/>
    </location>
</feature>
<reference evidence="4 5" key="1">
    <citation type="journal article" date="2021" name="MBio">
        <title>Poor Competitiveness of Bradyrhizobium in Pigeon Pea Root Colonization in Indian Soils.</title>
        <authorList>
            <person name="Chalasani D."/>
            <person name="Basu A."/>
            <person name="Pullabhotla S.V.S.R.N."/>
            <person name="Jorrin B."/>
            <person name="Neal A.L."/>
            <person name="Poole P.S."/>
            <person name="Podile A.R."/>
            <person name="Tkacz A."/>
        </authorList>
    </citation>
    <scope>NUCLEOTIDE SEQUENCE [LARGE SCALE GENOMIC DNA]</scope>
    <source>
        <strain evidence="4 5">HU44</strain>
    </source>
</reference>
<dbReference type="Gene3D" id="3.40.50.261">
    <property type="entry name" value="Succinyl-CoA synthetase domains"/>
    <property type="match status" value="2"/>
</dbReference>
<evidence type="ECO:0000256" key="1">
    <source>
        <dbReference type="ARBA" id="ARBA00022532"/>
    </source>
</evidence>
<keyword evidence="1" id="KW-0816">Tricarboxylic acid cycle</keyword>
<dbReference type="PROSITE" id="PS50975">
    <property type="entry name" value="ATP_GRASP"/>
    <property type="match status" value="1"/>
</dbReference>
<dbReference type="Gene3D" id="3.40.50.720">
    <property type="entry name" value="NAD(P)-binding Rossmann-like Domain"/>
    <property type="match status" value="1"/>
</dbReference>
<protein>
    <submittedName>
        <fullName evidence="4">Acetate--CoA ligase family protein</fullName>
    </submittedName>
</protein>
<sequence length="687" mass="72168">MTTSSRSLTRLIRPGSIAVFGGKEARRVIEQCDKMGFKGEIWPVHPREDEIFCRRCYRSVADLPSAPDACFVGVNRQLTIEIIRDLSARGAGGAICYASGFREAVSELADGNDLQDALVAAAGDMPIVGPNCYGFINALDGALLWPDQHGMQRVDRGVAVLTQSSNIACNISMQKRGLPLAYVMTAGNQAQTGLSELAIAALEDPRVTAVGLHIEGFDSIEALQQLAARARELRKPVVTLKVGKSEQAQLATVSHTASLAGNDAVSGALLKRLGIGRVDTLPELLETLKLLHLHPPLKNLDISSMSCSGGEASLMADAGVRRKTVFRPLKDEQRQPLRESLGDMVTIANPLDYHTFVWGNREKQTAAFTAMMKGDYALNLVVLDFPRQDRCDAADWNTTCEAVIASARATGAVAGIVASLGENMPEETALSLMAAGVVAFSGIDEALAAAEISAGIGAAWARPAPMPLLSAKPLPGEIVTLSESEAKAELAQFGLAVPTGRVAATAAEAADAAEELGFPVVLKGLGVAHKTEAGAVKLNLIDRQSVLDAADAMKNLATGYLVEKMIARPVAEIIVGALRDPVAGLVLTVGAGGTLVELLEDSAILALPTTPETIGEAICGLKIKKLLDGYRGSPKGDIDALMAAVAAVASYVAANASKLEELDINPIMVLPQGSGTVAADALIRRRK</sequence>
<organism evidence="4 5">
    <name type="scientific">Rhizobium herbae</name>
    <dbReference type="NCBI Taxonomy" id="508661"/>
    <lineage>
        <taxon>Bacteria</taxon>
        <taxon>Pseudomonadati</taxon>
        <taxon>Pseudomonadota</taxon>
        <taxon>Alphaproteobacteria</taxon>
        <taxon>Hyphomicrobiales</taxon>
        <taxon>Rhizobiaceae</taxon>
        <taxon>Rhizobium/Agrobacterium group</taxon>
        <taxon>Rhizobium</taxon>
    </lineage>
</organism>
<dbReference type="InterPro" id="IPR013815">
    <property type="entry name" value="ATP_grasp_subdomain_1"/>
</dbReference>
<accession>A0ABS7H8G5</accession>
<dbReference type="Pfam" id="PF13380">
    <property type="entry name" value="CoA_binding_2"/>
    <property type="match status" value="1"/>
</dbReference>
<keyword evidence="5" id="KW-1185">Reference proteome</keyword>
<dbReference type="SUPFAM" id="SSF51735">
    <property type="entry name" value="NAD(P)-binding Rossmann-fold domains"/>
    <property type="match status" value="1"/>
</dbReference>
<evidence type="ECO:0000256" key="2">
    <source>
        <dbReference type="PROSITE-ProRule" id="PRU00409"/>
    </source>
</evidence>
<dbReference type="InterPro" id="IPR003781">
    <property type="entry name" value="CoA-bd"/>
</dbReference>
<dbReference type="Gene3D" id="3.30.1490.20">
    <property type="entry name" value="ATP-grasp fold, A domain"/>
    <property type="match status" value="1"/>
</dbReference>
<dbReference type="PANTHER" id="PTHR42793:SF4">
    <property type="entry name" value="BLL6376 PROTEIN"/>
    <property type="match status" value="1"/>
</dbReference>
<dbReference type="EMBL" id="JAEUAO010000001">
    <property type="protein sequence ID" value="MBW9062563.1"/>
    <property type="molecule type" value="Genomic_DNA"/>
</dbReference>
<evidence type="ECO:0000259" key="3">
    <source>
        <dbReference type="PROSITE" id="PS50975"/>
    </source>
</evidence>
<evidence type="ECO:0000313" key="4">
    <source>
        <dbReference type="EMBL" id="MBW9062563.1"/>
    </source>
</evidence>
<keyword evidence="4" id="KW-0436">Ligase</keyword>
<dbReference type="Proteomes" id="UP000757604">
    <property type="component" value="Unassembled WGS sequence"/>
</dbReference>
<dbReference type="Pfam" id="PF13607">
    <property type="entry name" value="Succ_CoA_lig"/>
    <property type="match status" value="1"/>
</dbReference>
<evidence type="ECO:0000313" key="5">
    <source>
        <dbReference type="Proteomes" id="UP000757604"/>
    </source>
</evidence>
<name>A0ABS7H8G5_9HYPH</name>